<name>A0A4C1U7X3_EUMVA</name>
<gene>
    <name evidence="2" type="ORF">EVAR_10717_1</name>
</gene>
<accession>A0A4C1U7X3</accession>
<evidence type="ECO:0000259" key="1">
    <source>
        <dbReference type="Pfam" id="PF18701"/>
    </source>
</evidence>
<proteinExistence type="predicted"/>
<dbReference type="EMBL" id="BGZK01000137">
    <property type="protein sequence ID" value="GBP22207.1"/>
    <property type="molecule type" value="Genomic_DNA"/>
</dbReference>
<dbReference type="AlphaFoldDB" id="A0A4C1U7X3"/>
<keyword evidence="3" id="KW-1185">Reference proteome</keyword>
<dbReference type="InterPro" id="IPR040676">
    <property type="entry name" value="DUF5641"/>
</dbReference>
<reference evidence="2 3" key="1">
    <citation type="journal article" date="2019" name="Commun. Biol.">
        <title>The bagworm genome reveals a unique fibroin gene that provides high tensile strength.</title>
        <authorList>
            <person name="Kono N."/>
            <person name="Nakamura H."/>
            <person name="Ohtoshi R."/>
            <person name="Tomita M."/>
            <person name="Numata K."/>
            <person name="Arakawa K."/>
        </authorList>
    </citation>
    <scope>NUCLEOTIDE SEQUENCE [LARGE SCALE GENOMIC DNA]</scope>
</reference>
<dbReference type="Proteomes" id="UP000299102">
    <property type="component" value="Unassembled WGS sequence"/>
</dbReference>
<feature type="domain" description="DUF5641" evidence="1">
    <location>
        <begin position="58"/>
        <end position="95"/>
    </location>
</feature>
<sequence>MCIKFAFTNTFNLKSVIADGSDTIALYHVNTSKVLPLVDEADDSNNLMKRYKLLDDMPLGAVVSIYPGADGIVLLAAVKTATGIFKQPVMRLCPLPAQ</sequence>
<organism evidence="2 3">
    <name type="scientific">Eumeta variegata</name>
    <name type="common">Bagworm moth</name>
    <name type="synonym">Eumeta japonica</name>
    <dbReference type="NCBI Taxonomy" id="151549"/>
    <lineage>
        <taxon>Eukaryota</taxon>
        <taxon>Metazoa</taxon>
        <taxon>Ecdysozoa</taxon>
        <taxon>Arthropoda</taxon>
        <taxon>Hexapoda</taxon>
        <taxon>Insecta</taxon>
        <taxon>Pterygota</taxon>
        <taxon>Neoptera</taxon>
        <taxon>Endopterygota</taxon>
        <taxon>Lepidoptera</taxon>
        <taxon>Glossata</taxon>
        <taxon>Ditrysia</taxon>
        <taxon>Tineoidea</taxon>
        <taxon>Psychidae</taxon>
        <taxon>Oiketicinae</taxon>
        <taxon>Eumeta</taxon>
    </lineage>
</organism>
<protein>
    <recommendedName>
        <fullName evidence="1">DUF5641 domain-containing protein</fullName>
    </recommendedName>
</protein>
<evidence type="ECO:0000313" key="3">
    <source>
        <dbReference type="Proteomes" id="UP000299102"/>
    </source>
</evidence>
<dbReference type="OrthoDB" id="8052806at2759"/>
<evidence type="ECO:0000313" key="2">
    <source>
        <dbReference type="EMBL" id="GBP22207.1"/>
    </source>
</evidence>
<dbReference type="Pfam" id="PF18701">
    <property type="entry name" value="DUF5641"/>
    <property type="match status" value="1"/>
</dbReference>
<comment type="caution">
    <text evidence="2">The sequence shown here is derived from an EMBL/GenBank/DDBJ whole genome shotgun (WGS) entry which is preliminary data.</text>
</comment>